<evidence type="ECO:0000256" key="1">
    <source>
        <dbReference type="ARBA" id="ARBA00007825"/>
    </source>
</evidence>
<reference evidence="5 6" key="1">
    <citation type="submission" date="2023-05" db="EMBL/GenBank/DDBJ databases">
        <title>Flavobacterium sedimenti sp. nov., isolated from the sediment.</title>
        <authorList>
            <person name="Wu N."/>
        </authorList>
    </citation>
    <scope>NUCLEOTIDE SEQUENCE [LARGE SCALE GENOMIC DNA]</scope>
    <source>
        <strain evidence="5 6">YZ-48</strain>
    </source>
</reference>
<evidence type="ECO:0000313" key="6">
    <source>
        <dbReference type="Proteomes" id="UP001230035"/>
    </source>
</evidence>
<dbReference type="InterPro" id="IPR000627">
    <property type="entry name" value="Intradiol_dOase_C"/>
</dbReference>
<evidence type="ECO:0000313" key="5">
    <source>
        <dbReference type="EMBL" id="MDI9256809.1"/>
    </source>
</evidence>
<feature type="domain" description="Intradiol ring-cleavage dioxygenases" evidence="4">
    <location>
        <begin position="61"/>
        <end position="176"/>
    </location>
</feature>
<keyword evidence="2 5" id="KW-0223">Dioxygenase</keyword>
<dbReference type="InterPro" id="IPR050770">
    <property type="entry name" value="Intradiol_RC_Dioxygenase"/>
</dbReference>
<comment type="similarity">
    <text evidence="1">Belongs to the intradiol ring-cleavage dioxygenase family.</text>
</comment>
<dbReference type="GO" id="GO:0051213">
    <property type="term" value="F:dioxygenase activity"/>
    <property type="evidence" value="ECO:0007669"/>
    <property type="project" value="UniProtKB-KW"/>
</dbReference>
<dbReference type="PANTHER" id="PTHR33711:SF10">
    <property type="entry name" value="INTRADIOL RING-CLEAVAGE DIOXYGENASES DOMAIN-CONTAINING PROTEIN"/>
    <property type="match status" value="1"/>
</dbReference>
<accession>A0ABT6XNY8</accession>
<sequence length="403" mass="46308">MYSFFHKSTIVTLAFILFACQNHTNSQTPKRSVSETQNTIGGGCEGCELMYVGMPQTLTSVHQSIGWNQGHTRLIITGKVVQIDGKTPAPNVVIYYWHTNDEGLYEANAQTPKKALAHGRLRGWVKTDAHGNYTIKTSRPAAYPNDSIPQHIHLSIKEPDLTKEYYADLYFDDDPLYLRHKKRYGKLDRAGTELLRVVLDDTVQIAEHNVVLGLHIPNYPKHPDKRVDSGLSIGDDQPSFMPYHFFGPDRGTRACPVCRYGRYHGLVYFVSEKSSLDEIKKWLVFLDQQSDIRKHYLKAYLVYVGSRRYSKDVIEKMLQELGQMLRLQHVALTYVPSFNDEDTEMYRNKINPSVESTIVLYKHRTIVDKWINLKPSPENFDTVIQAIVNSKGNFFDLPEPRHE</sequence>
<dbReference type="EMBL" id="JASGBP010000002">
    <property type="protein sequence ID" value="MDI9256809.1"/>
    <property type="molecule type" value="Genomic_DNA"/>
</dbReference>
<dbReference type="InterPro" id="IPR015889">
    <property type="entry name" value="Intradiol_dOase_core"/>
</dbReference>
<keyword evidence="3" id="KW-0560">Oxidoreductase</keyword>
<dbReference type="PROSITE" id="PS51257">
    <property type="entry name" value="PROKAR_LIPOPROTEIN"/>
    <property type="match status" value="1"/>
</dbReference>
<dbReference type="SUPFAM" id="SSF49482">
    <property type="entry name" value="Aromatic compound dioxygenase"/>
    <property type="match status" value="1"/>
</dbReference>
<evidence type="ECO:0000256" key="2">
    <source>
        <dbReference type="ARBA" id="ARBA00022964"/>
    </source>
</evidence>
<gene>
    <name evidence="5" type="ORF">QHT84_05210</name>
</gene>
<protein>
    <submittedName>
        <fullName evidence="5">Intradiol ring-cleavage dioxygenase</fullName>
    </submittedName>
</protein>
<evidence type="ECO:0000259" key="4">
    <source>
        <dbReference type="Pfam" id="PF00775"/>
    </source>
</evidence>
<dbReference type="PANTHER" id="PTHR33711">
    <property type="entry name" value="DIOXYGENASE, PUTATIVE (AFU_ORTHOLOGUE AFUA_2G02910)-RELATED"/>
    <property type="match status" value="1"/>
</dbReference>
<dbReference type="Proteomes" id="UP001230035">
    <property type="component" value="Unassembled WGS sequence"/>
</dbReference>
<dbReference type="Pfam" id="PF00775">
    <property type="entry name" value="Dioxygenase_C"/>
    <property type="match status" value="1"/>
</dbReference>
<dbReference type="Gene3D" id="2.60.130.10">
    <property type="entry name" value="Aromatic compound dioxygenase"/>
    <property type="match status" value="1"/>
</dbReference>
<name>A0ABT6XNY8_9FLAO</name>
<proteinExistence type="inferred from homology"/>
<organism evidence="5 6">
    <name type="scientific">Flavobacterium sedimenticola</name>
    <dbReference type="NCBI Taxonomy" id="3043286"/>
    <lineage>
        <taxon>Bacteria</taxon>
        <taxon>Pseudomonadati</taxon>
        <taxon>Bacteroidota</taxon>
        <taxon>Flavobacteriia</taxon>
        <taxon>Flavobacteriales</taxon>
        <taxon>Flavobacteriaceae</taxon>
        <taxon>Flavobacterium</taxon>
    </lineage>
</organism>
<dbReference type="RefSeq" id="WP_283238495.1">
    <property type="nucleotide sequence ID" value="NZ_JASGBP010000002.1"/>
</dbReference>
<comment type="caution">
    <text evidence="5">The sequence shown here is derived from an EMBL/GenBank/DDBJ whole genome shotgun (WGS) entry which is preliminary data.</text>
</comment>
<evidence type="ECO:0000256" key="3">
    <source>
        <dbReference type="ARBA" id="ARBA00023002"/>
    </source>
</evidence>
<keyword evidence="6" id="KW-1185">Reference proteome</keyword>